<feature type="domain" description="Legume lectin" evidence="4">
    <location>
        <begin position="42"/>
        <end position="282"/>
    </location>
</feature>
<keyword evidence="7" id="KW-1185">Reference proteome</keyword>
<dbReference type="CDD" id="cd06899">
    <property type="entry name" value="lectin_legume_LecRK_Arcelin_ConA"/>
    <property type="match status" value="1"/>
</dbReference>
<evidence type="ECO:0000313" key="7">
    <source>
        <dbReference type="Proteomes" id="UP000006727"/>
    </source>
</evidence>
<dbReference type="EnsemblPlants" id="Pp3c14_150V3.2">
    <property type="protein sequence ID" value="Pp3c14_150V3.2"/>
    <property type="gene ID" value="Pp3c14_150"/>
</dbReference>
<name>A0A2K1JFW0_PHYPA</name>
<evidence type="ECO:0000256" key="1">
    <source>
        <dbReference type="ARBA" id="ARBA00007606"/>
    </source>
</evidence>
<feature type="compositionally biased region" description="Polar residues" evidence="3">
    <location>
        <begin position="303"/>
        <end position="318"/>
    </location>
</feature>
<dbReference type="GeneID" id="112291286"/>
<comment type="similarity">
    <text evidence="1">Belongs to the leguminous lectin family.</text>
</comment>
<feature type="region of interest" description="Disordered" evidence="3">
    <location>
        <begin position="296"/>
        <end position="318"/>
    </location>
</feature>
<dbReference type="InterPro" id="IPR001220">
    <property type="entry name" value="Legume_lectin_dom"/>
</dbReference>
<keyword evidence="2" id="KW-0430">Lectin</keyword>
<dbReference type="InterPro" id="IPR050258">
    <property type="entry name" value="Leguminous_Lectin"/>
</dbReference>
<organism evidence="5">
    <name type="scientific">Physcomitrium patens</name>
    <name type="common">Spreading-leaved earth moss</name>
    <name type="synonym">Physcomitrella patens</name>
    <dbReference type="NCBI Taxonomy" id="3218"/>
    <lineage>
        <taxon>Eukaryota</taxon>
        <taxon>Viridiplantae</taxon>
        <taxon>Streptophyta</taxon>
        <taxon>Embryophyta</taxon>
        <taxon>Bryophyta</taxon>
        <taxon>Bryophytina</taxon>
        <taxon>Bryopsida</taxon>
        <taxon>Funariidae</taxon>
        <taxon>Funariales</taxon>
        <taxon>Funariaceae</taxon>
        <taxon>Physcomitrium</taxon>
    </lineage>
</organism>
<evidence type="ECO:0000256" key="3">
    <source>
        <dbReference type="SAM" id="MobiDB-lite"/>
    </source>
</evidence>
<dbReference type="PANTHER" id="PTHR32401">
    <property type="entry name" value="CONCANAVALIN A-LIKE LECTIN FAMILY PROTEIN"/>
    <property type="match status" value="1"/>
</dbReference>
<dbReference type="Gene3D" id="2.60.120.200">
    <property type="match status" value="1"/>
</dbReference>
<dbReference type="RefSeq" id="XP_024394236.1">
    <property type="nucleotide sequence ID" value="XM_024538468.2"/>
</dbReference>
<sequence>MQPPLGQPWLVSHCNSAPLVMVQLITTLTLCCCALGQRSSFNFQFVQFSQDRSNLTLLGDASVAQNDLALELTINASGRALYRNPIRFKTPSTLASVSFMTTFIFSIETGINKDNEGEGLAFLIVPDNVTMGSGGAWMGLLSPAAGTSFAAPNTEAKMVAVEFDVQQDVEFWDISNNHVGVNVNTLNSVVAREAASGSQGVSLVEGHVKTWIEYDGEGRKMQVTLAPYSPTGGYQKPDVPLLAVDLDLSGIVNEYMYVGFSAATRSGTAQHKVWSWTFESSAGSIREAGGLNGYEGLAPTPSHVDSSQPENGSANSRIRQPGLGFASWTATMLYVLLMAAG</sequence>
<evidence type="ECO:0000313" key="5">
    <source>
        <dbReference type="EMBL" id="PNR40421.1"/>
    </source>
</evidence>
<dbReference type="OrthoDB" id="2019747at2759"/>
<accession>A0A2K1JFW0</accession>
<proteinExistence type="inferred from homology"/>
<reference evidence="6" key="3">
    <citation type="submission" date="2020-12" db="UniProtKB">
        <authorList>
            <consortium name="EnsemblPlants"/>
        </authorList>
    </citation>
    <scope>IDENTIFICATION</scope>
</reference>
<dbReference type="Gramene" id="Pp3c14_150V3.1">
    <property type="protein sequence ID" value="Pp3c14_150V3.1"/>
    <property type="gene ID" value="Pp3c14_150"/>
</dbReference>
<gene>
    <name evidence="6" type="primary">LOC112291286</name>
    <name evidence="5" type="ORF">PHYPA_017823</name>
</gene>
<evidence type="ECO:0000313" key="6">
    <source>
        <dbReference type="EnsemblPlants" id="Pp3c14_150V3.1"/>
    </source>
</evidence>
<dbReference type="Gramene" id="Pp3c14_150V3.2">
    <property type="protein sequence ID" value="Pp3c14_150V3.2"/>
    <property type="gene ID" value="Pp3c14_150"/>
</dbReference>
<evidence type="ECO:0000259" key="4">
    <source>
        <dbReference type="Pfam" id="PF00139"/>
    </source>
</evidence>
<dbReference type="GO" id="GO:0030246">
    <property type="term" value="F:carbohydrate binding"/>
    <property type="evidence" value="ECO:0007669"/>
    <property type="project" value="UniProtKB-KW"/>
</dbReference>
<dbReference type="InterPro" id="IPR013320">
    <property type="entry name" value="ConA-like_dom_sf"/>
</dbReference>
<dbReference type="EnsemblPlants" id="Pp3c14_150V3.1">
    <property type="protein sequence ID" value="Pp3c14_150V3.1"/>
    <property type="gene ID" value="Pp3c14_150"/>
</dbReference>
<dbReference type="AlphaFoldDB" id="A0A2K1JFW0"/>
<dbReference type="Pfam" id="PF00139">
    <property type="entry name" value="Lectin_legB"/>
    <property type="match status" value="1"/>
</dbReference>
<protein>
    <recommendedName>
        <fullName evidence="4">Legume lectin domain-containing protein</fullName>
    </recommendedName>
</protein>
<reference evidence="5 7" key="1">
    <citation type="journal article" date="2008" name="Science">
        <title>The Physcomitrella genome reveals evolutionary insights into the conquest of land by plants.</title>
        <authorList>
            <person name="Rensing S."/>
            <person name="Lang D."/>
            <person name="Zimmer A."/>
            <person name="Terry A."/>
            <person name="Salamov A."/>
            <person name="Shapiro H."/>
            <person name="Nishiyama T."/>
            <person name="Perroud P.-F."/>
            <person name="Lindquist E."/>
            <person name="Kamisugi Y."/>
            <person name="Tanahashi T."/>
            <person name="Sakakibara K."/>
            <person name="Fujita T."/>
            <person name="Oishi K."/>
            <person name="Shin-I T."/>
            <person name="Kuroki Y."/>
            <person name="Toyoda A."/>
            <person name="Suzuki Y."/>
            <person name="Hashimoto A."/>
            <person name="Yamaguchi K."/>
            <person name="Sugano A."/>
            <person name="Kohara Y."/>
            <person name="Fujiyama A."/>
            <person name="Anterola A."/>
            <person name="Aoki S."/>
            <person name="Ashton N."/>
            <person name="Barbazuk W.B."/>
            <person name="Barker E."/>
            <person name="Bennetzen J."/>
            <person name="Bezanilla M."/>
            <person name="Blankenship R."/>
            <person name="Cho S.H."/>
            <person name="Dutcher S."/>
            <person name="Estelle M."/>
            <person name="Fawcett J.A."/>
            <person name="Gundlach H."/>
            <person name="Hanada K."/>
            <person name="Heyl A."/>
            <person name="Hicks K.A."/>
            <person name="Hugh J."/>
            <person name="Lohr M."/>
            <person name="Mayer K."/>
            <person name="Melkozernov A."/>
            <person name="Murata T."/>
            <person name="Nelson D."/>
            <person name="Pils B."/>
            <person name="Prigge M."/>
            <person name="Reiss B."/>
            <person name="Renner T."/>
            <person name="Rombauts S."/>
            <person name="Rushton P."/>
            <person name="Sanderfoot A."/>
            <person name="Schween G."/>
            <person name="Shiu S.-H."/>
            <person name="Stueber K."/>
            <person name="Theodoulou F.L."/>
            <person name="Tu H."/>
            <person name="Van de Peer Y."/>
            <person name="Verrier P.J."/>
            <person name="Waters E."/>
            <person name="Wood A."/>
            <person name="Yang L."/>
            <person name="Cove D."/>
            <person name="Cuming A."/>
            <person name="Hasebe M."/>
            <person name="Lucas S."/>
            <person name="Mishler D.B."/>
            <person name="Reski R."/>
            <person name="Grigoriev I."/>
            <person name="Quatrano R.S."/>
            <person name="Boore J.L."/>
        </authorList>
    </citation>
    <scope>NUCLEOTIDE SEQUENCE [LARGE SCALE GENOMIC DNA]</scope>
    <source>
        <strain evidence="6 7">cv. Gransden 2004</strain>
    </source>
</reference>
<dbReference type="PANTHER" id="PTHR32401:SF48">
    <property type="entry name" value="LEGUME LECTIN DOMAIN-CONTAINING PROTEIN"/>
    <property type="match status" value="1"/>
</dbReference>
<evidence type="ECO:0000256" key="2">
    <source>
        <dbReference type="ARBA" id="ARBA00022734"/>
    </source>
</evidence>
<dbReference type="EMBL" id="ABEU02000014">
    <property type="protein sequence ID" value="PNR40421.1"/>
    <property type="molecule type" value="Genomic_DNA"/>
</dbReference>
<dbReference type="Proteomes" id="UP000006727">
    <property type="component" value="Chromosome 14"/>
</dbReference>
<dbReference type="SUPFAM" id="SSF49899">
    <property type="entry name" value="Concanavalin A-like lectins/glucanases"/>
    <property type="match status" value="1"/>
</dbReference>
<reference evidence="5 7" key="2">
    <citation type="journal article" date="2018" name="Plant J.">
        <title>The Physcomitrella patens chromosome-scale assembly reveals moss genome structure and evolution.</title>
        <authorList>
            <person name="Lang D."/>
            <person name="Ullrich K.K."/>
            <person name="Murat F."/>
            <person name="Fuchs J."/>
            <person name="Jenkins J."/>
            <person name="Haas F.B."/>
            <person name="Piednoel M."/>
            <person name="Gundlach H."/>
            <person name="Van Bel M."/>
            <person name="Meyberg R."/>
            <person name="Vives C."/>
            <person name="Morata J."/>
            <person name="Symeonidi A."/>
            <person name="Hiss M."/>
            <person name="Muchero W."/>
            <person name="Kamisugi Y."/>
            <person name="Saleh O."/>
            <person name="Blanc G."/>
            <person name="Decker E.L."/>
            <person name="van Gessel N."/>
            <person name="Grimwood J."/>
            <person name="Hayes R.D."/>
            <person name="Graham S.W."/>
            <person name="Gunter L.E."/>
            <person name="McDaniel S.F."/>
            <person name="Hoernstein S.N.W."/>
            <person name="Larsson A."/>
            <person name="Li F.W."/>
            <person name="Perroud P.F."/>
            <person name="Phillips J."/>
            <person name="Ranjan P."/>
            <person name="Rokshar D.S."/>
            <person name="Rothfels C.J."/>
            <person name="Schneider L."/>
            <person name="Shu S."/>
            <person name="Stevenson D.W."/>
            <person name="Thummler F."/>
            <person name="Tillich M."/>
            <person name="Villarreal Aguilar J.C."/>
            <person name="Widiez T."/>
            <person name="Wong G.K."/>
            <person name="Wymore A."/>
            <person name="Zhang Y."/>
            <person name="Zimmer A.D."/>
            <person name="Quatrano R.S."/>
            <person name="Mayer K.F.X."/>
            <person name="Goodstein D."/>
            <person name="Casacuberta J.M."/>
            <person name="Vandepoele K."/>
            <person name="Reski R."/>
            <person name="Cuming A.C."/>
            <person name="Tuskan G.A."/>
            <person name="Maumus F."/>
            <person name="Salse J."/>
            <person name="Schmutz J."/>
            <person name="Rensing S.A."/>
        </authorList>
    </citation>
    <scope>NUCLEOTIDE SEQUENCE [LARGE SCALE GENOMIC DNA]</scope>
    <source>
        <strain evidence="6 7">cv. Gransden 2004</strain>
    </source>
</reference>